<sequence>MPSVAVGLFLMGGALQEQEQDQGEDRDSSLRELPLATQDTCTALEHNIDTMAVDSTLICSDMGKISKRVIAAEVTLTDHTEVIQTLQDQVGQLKEKTAYCYACAGDAEGRCRCNIIHLVGVPKWTEETETEHFVEGLVCLMVKPEYLSA</sequence>
<evidence type="ECO:0000313" key="2">
    <source>
        <dbReference type="Proteomes" id="UP001066276"/>
    </source>
</evidence>
<organism evidence="1 2">
    <name type="scientific">Pleurodeles waltl</name>
    <name type="common">Iberian ribbed newt</name>
    <dbReference type="NCBI Taxonomy" id="8319"/>
    <lineage>
        <taxon>Eukaryota</taxon>
        <taxon>Metazoa</taxon>
        <taxon>Chordata</taxon>
        <taxon>Craniata</taxon>
        <taxon>Vertebrata</taxon>
        <taxon>Euteleostomi</taxon>
        <taxon>Amphibia</taxon>
        <taxon>Batrachia</taxon>
        <taxon>Caudata</taxon>
        <taxon>Salamandroidea</taxon>
        <taxon>Salamandridae</taxon>
        <taxon>Pleurodelinae</taxon>
        <taxon>Pleurodeles</taxon>
    </lineage>
</organism>
<name>A0AAV7UFK0_PLEWA</name>
<accession>A0AAV7UFK0</accession>
<reference evidence="1" key="1">
    <citation type="journal article" date="2022" name="bioRxiv">
        <title>Sequencing and chromosome-scale assembly of the giantPleurodeles waltlgenome.</title>
        <authorList>
            <person name="Brown T."/>
            <person name="Elewa A."/>
            <person name="Iarovenko S."/>
            <person name="Subramanian E."/>
            <person name="Araus A.J."/>
            <person name="Petzold A."/>
            <person name="Susuki M."/>
            <person name="Suzuki K.-i.T."/>
            <person name="Hayashi T."/>
            <person name="Toyoda A."/>
            <person name="Oliveira C."/>
            <person name="Osipova E."/>
            <person name="Leigh N.D."/>
            <person name="Simon A."/>
            <person name="Yun M.H."/>
        </authorList>
    </citation>
    <scope>NUCLEOTIDE SEQUENCE</scope>
    <source>
        <strain evidence="1">20211129_DDA</strain>
        <tissue evidence="1">Liver</tissue>
    </source>
</reference>
<comment type="caution">
    <text evidence="1">The sequence shown here is derived from an EMBL/GenBank/DDBJ whole genome shotgun (WGS) entry which is preliminary data.</text>
</comment>
<dbReference type="Proteomes" id="UP001066276">
    <property type="component" value="Chromosome 3_1"/>
</dbReference>
<proteinExistence type="predicted"/>
<gene>
    <name evidence="1" type="ORF">NDU88_004550</name>
</gene>
<dbReference type="EMBL" id="JANPWB010000005">
    <property type="protein sequence ID" value="KAJ1187780.1"/>
    <property type="molecule type" value="Genomic_DNA"/>
</dbReference>
<evidence type="ECO:0000313" key="1">
    <source>
        <dbReference type="EMBL" id="KAJ1187780.1"/>
    </source>
</evidence>
<dbReference type="AlphaFoldDB" id="A0AAV7UFK0"/>
<protein>
    <submittedName>
        <fullName evidence="1">Uncharacterized protein</fullName>
    </submittedName>
</protein>
<keyword evidence="2" id="KW-1185">Reference proteome</keyword>